<comment type="caution">
    <text evidence="2">The sequence shown here is derived from an EMBL/GenBank/DDBJ whole genome shotgun (WGS) entry which is preliminary data.</text>
</comment>
<evidence type="ECO:0000256" key="1">
    <source>
        <dbReference type="SAM" id="SignalP"/>
    </source>
</evidence>
<gene>
    <name evidence="2" type="ORF">KQ910_20490</name>
</gene>
<keyword evidence="3" id="KW-1185">Reference proteome</keyword>
<proteinExistence type="predicted"/>
<keyword evidence="1" id="KW-0732">Signal</keyword>
<dbReference type="RefSeq" id="WP_216964732.1">
    <property type="nucleotide sequence ID" value="NZ_JAHOPB010000002.1"/>
</dbReference>
<organism evidence="2 3">
    <name type="scientific">Reyranella humidisoli</name>
    <dbReference type="NCBI Taxonomy" id="2849149"/>
    <lineage>
        <taxon>Bacteria</taxon>
        <taxon>Pseudomonadati</taxon>
        <taxon>Pseudomonadota</taxon>
        <taxon>Alphaproteobacteria</taxon>
        <taxon>Hyphomicrobiales</taxon>
        <taxon>Reyranellaceae</taxon>
        <taxon>Reyranella</taxon>
    </lineage>
</organism>
<sequence>MRWFFTLPLVAAAGLASGSAFALDCAALKGTDIPFALTLEVTTRQAGEVPTTRTQQLQVFCKGAEVTTYTVDSPTIYLRTRGPDPFFPVQSFYSSHADDRRTWTYSVDPTTSYPAGKPLRYSADMKGADGKVRLAATMSIEYVEAGTRRLDGCILVVAKLRRTLEGLADGQPVSNTSEVWFAPALRTVIASTLRTGNVEVTSTPMAISLEFKRVE</sequence>
<dbReference type="EMBL" id="JAHOPB010000002">
    <property type="protein sequence ID" value="MBU8876163.1"/>
    <property type="molecule type" value="Genomic_DNA"/>
</dbReference>
<accession>A0ABS6IPB7</accession>
<evidence type="ECO:0000313" key="2">
    <source>
        <dbReference type="EMBL" id="MBU8876163.1"/>
    </source>
</evidence>
<reference evidence="2 3" key="1">
    <citation type="submission" date="2021-06" db="EMBL/GenBank/DDBJ databases">
        <authorList>
            <person name="Lee D.H."/>
        </authorList>
    </citation>
    <scope>NUCLEOTIDE SEQUENCE [LARGE SCALE GENOMIC DNA]</scope>
    <source>
        <strain evidence="2 3">MMS21-HV4-11</strain>
    </source>
</reference>
<feature type="chain" id="PRO_5047369494" evidence="1">
    <location>
        <begin position="23"/>
        <end position="215"/>
    </location>
</feature>
<evidence type="ECO:0000313" key="3">
    <source>
        <dbReference type="Proteomes" id="UP000727907"/>
    </source>
</evidence>
<protein>
    <submittedName>
        <fullName evidence="2">Uncharacterized protein</fullName>
    </submittedName>
</protein>
<name>A0ABS6IPB7_9HYPH</name>
<feature type="signal peptide" evidence="1">
    <location>
        <begin position="1"/>
        <end position="22"/>
    </location>
</feature>
<dbReference type="Proteomes" id="UP000727907">
    <property type="component" value="Unassembled WGS sequence"/>
</dbReference>